<evidence type="ECO:0000256" key="1">
    <source>
        <dbReference type="SAM" id="Coils"/>
    </source>
</evidence>
<reference evidence="2 3" key="1">
    <citation type="submission" date="2014-06" db="EMBL/GenBank/DDBJ databases">
        <title>Evolutionary Origins and Diversification of the Mycorrhizal Mutualists.</title>
        <authorList>
            <consortium name="DOE Joint Genome Institute"/>
            <consortium name="Mycorrhizal Genomics Consortium"/>
            <person name="Kohler A."/>
            <person name="Kuo A."/>
            <person name="Nagy L.G."/>
            <person name="Floudas D."/>
            <person name="Copeland A."/>
            <person name="Barry K.W."/>
            <person name="Cichocki N."/>
            <person name="Veneault-Fourrey C."/>
            <person name="LaButti K."/>
            <person name="Lindquist E.A."/>
            <person name="Lipzen A."/>
            <person name="Lundell T."/>
            <person name="Morin E."/>
            <person name="Murat C."/>
            <person name="Riley R."/>
            <person name="Ohm R."/>
            <person name="Sun H."/>
            <person name="Tunlid A."/>
            <person name="Henrissat B."/>
            <person name="Grigoriev I.V."/>
            <person name="Hibbett D.S."/>
            <person name="Martin F."/>
        </authorList>
    </citation>
    <scope>NUCLEOTIDE SEQUENCE [LARGE SCALE GENOMIC DNA]</scope>
    <source>
        <strain evidence="2 3">SS14</strain>
    </source>
</reference>
<evidence type="ECO:0000313" key="3">
    <source>
        <dbReference type="Proteomes" id="UP000054279"/>
    </source>
</evidence>
<feature type="coiled-coil region" evidence="1">
    <location>
        <begin position="144"/>
        <end position="172"/>
    </location>
</feature>
<keyword evidence="3" id="KW-1185">Reference proteome</keyword>
<organism evidence="2 3">
    <name type="scientific">Sphaerobolus stellatus (strain SS14)</name>
    <dbReference type="NCBI Taxonomy" id="990650"/>
    <lineage>
        <taxon>Eukaryota</taxon>
        <taxon>Fungi</taxon>
        <taxon>Dikarya</taxon>
        <taxon>Basidiomycota</taxon>
        <taxon>Agaricomycotina</taxon>
        <taxon>Agaricomycetes</taxon>
        <taxon>Phallomycetidae</taxon>
        <taxon>Geastrales</taxon>
        <taxon>Sphaerobolaceae</taxon>
        <taxon>Sphaerobolus</taxon>
    </lineage>
</organism>
<proteinExistence type="predicted"/>
<keyword evidence="1" id="KW-0175">Coiled coil</keyword>
<protein>
    <submittedName>
        <fullName evidence="2">Unplaced genomic scaffold SPHSTscaffold_62, whole genome shotgun sequence</fullName>
    </submittedName>
</protein>
<name>A0A0C9UEA5_SPHS4</name>
<gene>
    <name evidence="2" type="ORF">M422DRAFT_48615</name>
</gene>
<accession>A0A0C9UEA5</accession>
<dbReference type="Proteomes" id="UP000054279">
    <property type="component" value="Unassembled WGS sequence"/>
</dbReference>
<sequence length="221" mass="24837">MVRILISRLSSTSSGSFLVSESPLRSHIPIQVPILESSASLPASTFTINREIPNVAEYTKEQLAAIITGLASQLTDVQVLLLARDGQITRLQAQLIIQNMHLLKLNKTLQMKEKGKDPDAHLQLFPGGFGCVLTNDDFIALQEEVKARKVAKEAQKRQKKAKKENKQVLLAEQKHQWELICKHHEEATTAYKEECVRFKAHGVKRSGWPKAPKCQRKPTLD</sequence>
<dbReference type="EMBL" id="KN837137">
    <property type="protein sequence ID" value="KIJ41333.1"/>
    <property type="molecule type" value="Genomic_DNA"/>
</dbReference>
<dbReference type="OrthoDB" id="3269297at2759"/>
<evidence type="ECO:0000313" key="2">
    <source>
        <dbReference type="EMBL" id="KIJ41333.1"/>
    </source>
</evidence>
<dbReference type="AlphaFoldDB" id="A0A0C9UEA5"/>
<dbReference type="HOGENOM" id="CLU_081660_0_0_1"/>